<feature type="compositionally biased region" description="Basic and acidic residues" evidence="1">
    <location>
        <begin position="103"/>
        <end position="120"/>
    </location>
</feature>
<keyword evidence="2" id="KW-0812">Transmembrane</keyword>
<comment type="caution">
    <text evidence="3">The sequence shown here is derived from an EMBL/GenBank/DDBJ whole genome shotgun (WGS) entry which is preliminary data.</text>
</comment>
<reference evidence="3 4" key="1">
    <citation type="submission" date="2020-08" db="EMBL/GenBank/DDBJ databases">
        <title>A Genomic Blueprint of the Chicken Gut Microbiome.</title>
        <authorList>
            <person name="Gilroy R."/>
            <person name="Ravi A."/>
            <person name="Getino M."/>
            <person name="Pursley I."/>
            <person name="Horton D.L."/>
            <person name="Alikhan N.-F."/>
            <person name="Baker D."/>
            <person name="Gharbi K."/>
            <person name="Hall N."/>
            <person name="Watson M."/>
            <person name="Adriaenssens E.M."/>
            <person name="Foster-Nyarko E."/>
            <person name="Jarju S."/>
            <person name="Secka A."/>
            <person name="Antonio M."/>
            <person name="Oren A."/>
            <person name="Chaudhuri R."/>
            <person name="La Ragione R.M."/>
            <person name="Hildebrand F."/>
            <person name="Pallen M.J."/>
        </authorList>
    </citation>
    <scope>NUCLEOTIDE SEQUENCE [LARGE SCALE GENOMIC DNA]</scope>
    <source>
        <strain evidence="3 4">Sa4CUA7</strain>
    </source>
</reference>
<dbReference type="EMBL" id="JACSQP010000010">
    <property type="protein sequence ID" value="MBD7958639.1"/>
    <property type="molecule type" value="Genomic_DNA"/>
</dbReference>
<protein>
    <submittedName>
        <fullName evidence="3">Sulfate permease</fullName>
    </submittedName>
</protein>
<dbReference type="RefSeq" id="WP_191719836.1">
    <property type="nucleotide sequence ID" value="NZ_JACSQP010000010.1"/>
</dbReference>
<keyword evidence="4" id="KW-1185">Reference proteome</keyword>
<dbReference type="Proteomes" id="UP000648352">
    <property type="component" value="Unassembled WGS sequence"/>
</dbReference>
<evidence type="ECO:0000256" key="1">
    <source>
        <dbReference type="SAM" id="MobiDB-lite"/>
    </source>
</evidence>
<feature type="region of interest" description="Disordered" evidence="1">
    <location>
        <begin position="103"/>
        <end position="126"/>
    </location>
</feature>
<name>A0ABR8S5I0_9MICO</name>
<keyword evidence="2" id="KW-0472">Membrane</keyword>
<accession>A0ABR8S5I0</accession>
<sequence>MFQVLIAFVSRIYAYFQRSMPTNILVRATHTRRGLKWGVPAMLLAVVYIVIAAALAQWVADGAPGWINLLVLLCLWNALKFAVNGPATAVRLTRVRARERRYRDDIRAARPPETPVDDRAGAAGPR</sequence>
<gene>
    <name evidence="3" type="ORF">H9651_13415</name>
</gene>
<proteinExistence type="predicted"/>
<keyword evidence="2" id="KW-1133">Transmembrane helix</keyword>
<feature type="transmembrane region" description="Helical" evidence="2">
    <location>
        <begin position="66"/>
        <end position="93"/>
    </location>
</feature>
<organism evidence="3 4">
    <name type="scientific">Microbacterium pullorum</name>
    <dbReference type="NCBI Taxonomy" id="2762236"/>
    <lineage>
        <taxon>Bacteria</taxon>
        <taxon>Bacillati</taxon>
        <taxon>Actinomycetota</taxon>
        <taxon>Actinomycetes</taxon>
        <taxon>Micrococcales</taxon>
        <taxon>Microbacteriaceae</taxon>
        <taxon>Microbacterium</taxon>
    </lineage>
</organism>
<feature type="transmembrane region" description="Helical" evidence="2">
    <location>
        <begin position="37"/>
        <end position="60"/>
    </location>
</feature>
<evidence type="ECO:0000256" key="2">
    <source>
        <dbReference type="SAM" id="Phobius"/>
    </source>
</evidence>
<evidence type="ECO:0000313" key="4">
    <source>
        <dbReference type="Proteomes" id="UP000648352"/>
    </source>
</evidence>
<evidence type="ECO:0000313" key="3">
    <source>
        <dbReference type="EMBL" id="MBD7958639.1"/>
    </source>
</evidence>